<evidence type="ECO:0000256" key="1">
    <source>
        <dbReference type="SAM" id="SignalP"/>
    </source>
</evidence>
<feature type="signal peptide" evidence="1">
    <location>
        <begin position="1"/>
        <end position="19"/>
    </location>
</feature>
<evidence type="ECO:0000313" key="3">
    <source>
        <dbReference type="Proteomes" id="UP000281406"/>
    </source>
</evidence>
<accession>A0A3N0YB52</accession>
<reference evidence="2 3" key="1">
    <citation type="submission" date="2018-10" db="EMBL/GenBank/DDBJ databases">
        <title>Genome assembly for a Yunnan-Guizhou Plateau 3E fish, Anabarilius grahami (Regan), and its evolutionary and genetic applications.</title>
        <authorList>
            <person name="Jiang W."/>
        </authorList>
    </citation>
    <scope>NUCLEOTIDE SEQUENCE [LARGE SCALE GENOMIC DNA]</scope>
    <source>
        <strain evidence="2">AG-KIZ</strain>
        <tissue evidence="2">Muscle</tissue>
    </source>
</reference>
<gene>
    <name evidence="2" type="ORF">DPX16_5541</name>
</gene>
<dbReference type="AlphaFoldDB" id="A0A3N0YB52"/>
<protein>
    <submittedName>
        <fullName evidence="2">Uncharacterized protein</fullName>
    </submittedName>
</protein>
<feature type="chain" id="PRO_5018089165" evidence="1">
    <location>
        <begin position="20"/>
        <end position="273"/>
    </location>
</feature>
<dbReference type="Proteomes" id="UP000281406">
    <property type="component" value="Unassembled WGS sequence"/>
</dbReference>
<name>A0A3N0YB52_ANAGA</name>
<sequence length="273" mass="29074">MEILKLVLFLCLAVGLINCVQLTESNRLIYTMEDLSSMVYRGPVEDEQFLKAIKDIRRGPRPDGTAKNKLNKRGSRGGVKQWVKLRGNKPPLLVITLINARSINNKIKFLLKWNLTVILMEQSPLPYGNLSGLRVEIHLGTMEGVASGLGTKERFASGLGTILGSDQKSISQKSSRSSGEDLGMVSVFAEGLGISAAILTEGSDVTAGILTEGSGVASAISRRGSGVEVISRRGSGMAAILRRGSGEAAIFGQGSRMVAILITALRTWGFAGG</sequence>
<dbReference type="OrthoDB" id="10665873at2759"/>
<keyword evidence="1" id="KW-0732">Signal</keyword>
<keyword evidence="3" id="KW-1185">Reference proteome</keyword>
<evidence type="ECO:0000313" key="2">
    <source>
        <dbReference type="EMBL" id="ROL42988.1"/>
    </source>
</evidence>
<dbReference type="EMBL" id="RJVU01048958">
    <property type="protein sequence ID" value="ROL42988.1"/>
    <property type="molecule type" value="Genomic_DNA"/>
</dbReference>
<organism evidence="2 3">
    <name type="scientific">Anabarilius grahami</name>
    <name type="common">Kanglang fish</name>
    <name type="synonym">Barilius grahami</name>
    <dbReference type="NCBI Taxonomy" id="495550"/>
    <lineage>
        <taxon>Eukaryota</taxon>
        <taxon>Metazoa</taxon>
        <taxon>Chordata</taxon>
        <taxon>Craniata</taxon>
        <taxon>Vertebrata</taxon>
        <taxon>Euteleostomi</taxon>
        <taxon>Actinopterygii</taxon>
        <taxon>Neopterygii</taxon>
        <taxon>Teleostei</taxon>
        <taxon>Ostariophysi</taxon>
        <taxon>Cypriniformes</taxon>
        <taxon>Xenocyprididae</taxon>
        <taxon>Xenocypridinae</taxon>
        <taxon>Xenocypridinae incertae sedis</taxon>
        <taxon>Anabarilius</taxon>
    </lineage>
</organism>
<comment type="caution">
    <text evidence="2">The sequence shown here is derived from an EMBL/GenBank/DDBJ whole genome shotgun (WGS) entry which is preliminary data.</text>
</comment>
<proteinExistence type="predicted"/>